<organism evidence="5 6">
    <name type="scientific">Spirosoma flavum</name>
    <dbReference type="NCBI Taxonomy" id="2048557"/>
    <lineage>
        <taxon>Bacteria</taxon>
        <taxon>Pseudomonadati</taxon>
        <taxon>Bacteroidota</taxon>
        <taxon>Cytophagia</taxon>
        <taxon>Cytophagales</taxon>
        <taxon>Cytophagaceae</taxon>
        <taxon>Spirosoma</taxon>
    </lineage>
</organism>
<evidence type="ECO:0000259" key="2">
    <source>
        <dbReference type="Pfam" id="PF25791"/>
    </source>
</evidence>
<dbReference type="Pfam" id="PF25791">
    <property type="entry name" value="WHD_BREX_BrxC"/>
    <property type="match status" value="1"/>
</dbReference>
<proteinExistence type="predicted"/>
<feature type="region of interest" description="Disordered" evidence="1">
    <location>
        <begin position="1114"/>
        <end position="1155"/>
    </location>
</feature>
<dbReference type="InterPro" id="IPR058038">
    <property type="entry name" value="BREX_BrxC_wHTH"/>
</dbReference>
<dbReference type="InterPro" id="IPR058037">
    <property type="entry name" value="BREX_BrxC_helical"/>
</dbReference>
<feature type="region of interest" description="Disordered" evidence="1">
    <location>
        <begin position="665"/>
        <end position="687"/>
    </location>
</feature>
<feature type="domain" description="Probable ATP-binding protein BrxC winged helix-turn-helix" evidence="2">
    <location>
        <begin position="772"/>
        <end position="855"/>
    </location>
</feature>
<dbReference type="EMBL" id="JBHUOM010000022">
    <property type="protein sequence ID" value="MFD2936149.1"/>
    <property type="molecule type" value="Genomic_DNA"/>
</dbReference>
<comment type="caution">
    <text evidence="5">The sequence shown here is derived from an EMBL/GenBank/DDBJ whole genome shotgun (WGS) entry which is preliminary data.</text>
</comment>
<feature type="domain" description="Probable ATP-binding protein BrxC 4th six-stranded beta-sheet" evidence="4">
    <location>
        <begin position="557"/>
        <end position="730"/>
    </location>
</feature>
<dbReference type="NCBIfam" id="NF033441">
    <property type="entry name" value="BREX_BrxC"/>
    <property type="match status" value="1"/>
</dbReference>
<dbReference type="RefSeq" id="WP_381504697.1">
    <property type="nucleotide sequence ID" value="NZ_JBHUOM010000022.1"/>
</dbReference>
<dbReference type="InterPro" id="IPR047679">
    <property type="entry name" value="BREX_BrxC"/>
</dbReference>
<dbReference type="InterPro" id="IPR058036">
    <property type="entry name" value="BREX_BrxC_4th"/>
</dbReference>
<protein>
    <submittedName>
        <fullName evidence="5">BREX system P-loop protein BrxC</fullName>
    </submittedName>
</protein>
<sequence>MLLTDSFTRPIGRPIETVIKADDTGHIAQEVDEYVITQELSKKLEIFFAAYKDTSPGVVANGVWISGFFGSGKSHLLKILSYVLENKTYDGRPIGQVFAEKAQDNALLRGDILSATRIPSCSILFNIDQKADVINKQQPDAILSVFYKVFNDFAGYYGAQGHVADFERALDRQGQYMPFQEAILNLTGRPWKDIRMDYGLEEDTIAQALATVRGNKPDDNRTVLDVYYRDHKLSVDDFCQRVQDYIATQPKGFRLNFFVDEIGQYIADNSKLMLNLQTIAETLATRTKGQSWVLVTAQEDMARIIGDMNARQENDFSRIQARFATKLNLTSANVDEVIQKRLLDKKAEAVALLQKRYETDRHNLQTVFQFVDSFSYKGYRDEADFVAKYPFLPYQFDLFQGSIRGLSTHNAFQGKHASVGERSMLGVFQLVVQHMADEQMGPFVTFDRLFDGISSTIRGETQASITLATKQLDNPLAQRVLRALFMVKYVKEFKASLRNMAILMTDDLSANLKVHEMAVLEALNLLEAQTYIQRNADTYEFLTDEEKDVENEIKSVSLEPGESNRLLSELLFSEIIRDTKIRYQLNKQDYDFTQKIDGVTTNGRERELAITMLTPSFENYDNEALIGAHSMGVSTQLFCKLAPDAQLVPDVQAYLKTDKYVRQNNSSAATDSTRRIIGEKGGQNSERRRALQQKLNRLLADSKIWLNGSVLDLGVSGEGRNRINAAAQELIRMAYPNLVMLGDTGYSEETIKTTLSRRVDDLFKNDDATLGEAERDVLATLNRRKKAAERTTLTDLLIYYGSKPYGWYPAATLTLVARLYKRGKVEGRLDANLQGDAGMKEAMTNNRLFDKTLLEPQEDFDPAKVKKLRELYTELFDEPAPSAEAKELAVAFQKRAIALKNELDALLANASQYAFLNSLTPLSEQLSKLSQNEYAYLVNSSVKFANDLLDAKEDLIAPIRTFWNGPQKGIFDRLHDFIKGDQSNFGYVDSAELDRLRILFDSPKPFSGNLMQEAKTNMDAVIEKVKTELGKRRQQASEVVQQCIARLEQHDDFAGLLPDQQRVVLKPLNAMLDEIASQRYIGTISSLAQLAQQELYTKQLNVIVRLAHAKAESVNSGNGAGMNGATTAPSSPQTEPRPVSSPTGSAPTPERAPVVYPLPAQEPVVTYVSRQSVTVDYDKHELKTDADVDAYVEAMRESYKALIRENKRISL</sequence>
<dbReference type="Pfam" id="PF25792">
    <property type="entry name" value="BREX_BrxC_helical"/>
    <property type="match status" value="1"/>
</dbReference>
<accession>A0ABW6ANF2</accession>
<evidence type="ECO:0000313" key="5">
    <source>
        <dbReference type="EMBL" id="MFD2936149.1"/>
    </source>
</evidence>
<feature type="domain" description="Probable ATP-binding protein BrxC alpha-helical" evidence="3">
    <location>
        <begin position="864"/>
        <end position="982"/>
    </location>
</feature>
<evidence type="ECO:0000256" key="1">
    <source>
        <dbReference type="SAM" id="MobiDB-lite"/>
    </source>
</evidence>
<keyword evidence="6" id="KW-1185">Reference proteome</keyword>
<evidence type="ECO:0000313" key="6">
    <source>
        <dbReference type="Proteomes" id="UP001597512"/>
    </source>
</evidence>
<gene>
    <name evidence="5" type="primary">brxC</name>
    <name evidence="5" type="ORF">ACFS25_20365</name>
</gene>
<evidence type="ECO:0000259" key="4">
    <source>
        <dbReference type="Pfam" id="PF25796"/>
    </source>
</evidence>
<name>A0ABW6ANF2_9BACT</name>
<dbReference type="Proteomes" id="UP001597512">
    <property type="component" value="Unassembled WGS sequence"/>
</dbReference>
<reference evidence="6" key="1">
    <citation type="journal article" date="2019" name="Int. J. Syst. Evol. Microbiol.">
        <title>The Global Catalogue of Microorganisms (GCM) 10K type strain sequencing project: providing services to taxonomists for standard genome sequencing and annotation.</title>
        <authorList>
            <consortium name="The Broad Institute Genomics Platform"/>
            <consortium name="The Broad Institute Genome Sequencing Center for Infectious Disease"/>
            <person name="Wu L."/>
            <person name="Ma J."/>
        </authorList>
    </citation>
    <scope>NUCLEOTIDE SEQUENCE [LARGE SCALE GENOMIC DNA]</scope>
    <source>
        <strain evidence="6">KCTC 52490</strain>
    </source>
</reference>
<evidence type="ECO:0000259" key="3">
    <source>
        <dbReference type="Pfam" id="PF25792"/>
    </source>
</evidence>
<dbReference type="Pfam" id="PF25796">
    <property type="entry name" value="BREX_BrxC_4th"/>
    <property type="match status" value="1"/>
</dbReference>
<feature type="compositionally biased region" description="Polar residues" evidence="1">
    <location>
        <begin position="1129"/>
        <end position="1146"/>
    </location>
</feature>